<protein>
    <recommendedName>
        <fullName evidence="7">HIT domain-containing protein</fullName>
    </recommendedName>
</protein>
<sequence length="197" mass="22167">MHLNLQATGVIGTLAGMGKLSEWLTRKQRPDDDIVSKGVVWNARGEMQSCLFCDFANHTKEKELLYEDDLVIAFSPLKPAAKQHILVVPKRHISTVGDLVETDTPLLDRMKEVAVKLLKCDASQTQLSFHIPPWNSVDHLHLHALETPFLSWWNGLRFSEGKPWCASFEGVRYWASGAGAQEEKESVPETKDAEEKC</sequence>
<keyword evidence="9" id="KW-1185">Reference proteome</keyword>
<feature type="domain" description="HIT" evidence="7">
    <location>
        <begin position="51"/>
        <end position="158"/>
    </location>
</feature>
<dbReference type="SUPFAM" id="SSF54197">
    <property type="entry name" value="HIT-like"/>
    <property type="match status" value="1"/>
</dbReference>
<dbReference type="InterPro" id="IPR011146">
    <property type="entry name" value="HIT-like"/>
</dbReference>
<dbReference type="GO" id="GO:0016787">
    <property type="term" value="F:hydrolase activity"/>
    <property type="evidence" value="ECO:0007669"/>
    <property type="project" value="UniProtKB-KW"/>
</dbReference>
<dbReference type="EMBL" id="FN649741">
    <property type="protein sequence ID" value="CBJ32129.1"/>
    <property type="molecule type" value="Genomic_DNA"/>
</dbReference>
<dbReference type="GO" id="GO:0000166">
    <property type="term" value="F:nucleotide binding"/>
    <property type="evidence" value="ECO:0007669"/>
    <property type="project" value="UniProtKB-KW"/>
</dbReference>
<evidence type="ECO:0000256" key="6">
    <source>
        <dbReference type="SAM" id="MobiDB-lite"/>
    </source>
</evidence>
<proteinExistence type="predicted"/>
<dbReference type="OMA" id="VETCIFC"/>
<accession>D7FWP1</accession>
<dbReference type="Gene3D" id="3.30.428.10">
    <property type="entry name" value="HIT-like"/>
    <property type="match status" value="1"/>
</dbReference>
<dbReference type="InterPro" id="IPR001310">
    <property type="entry name" value="Histidine_triad_HIT"/>
</dbReference>
<dbReference type="STRING" id="2880.D7FWP1"/>
<name>D7FWP1_ECTSI</name>
<evidence type="ECO:0000313" key="8">
    <source>
        <dbReference type="EMBL" id="CBJ32129.1"/>
    </source>
</evidence>
<dbReference type="OrthoDB" id="1915375at2759"/>
<dbReference type="Proteomes" id="UP000002630">
    <property type="component" value="Linkage Group LG16"/>
</dbReference>
<dbReference type="eggNOG" id="KOG4359">
    <property type="taxonomic scope" value="Eukaryota"/>
</dbReference>
<dbReference type="Pfam" id="PF11969">
    <property type="entry name" value="DcpS_C"/>
    <property type="match status" value="1"/>
</dbReference>
<dbReference type="EMBL" id="FN648497">
    <property type="protein sequence ID" value="CBJ32129.1"/>
    <property type="molecule type" value="Genomic_DNA"/>
</dbReference>
<dbReference type="PANTHER" id="PTHR12486:SF5">
    <property type="entry name" value="ADENOSINE 5'-MONOPHOSPHORAMIDASE HINT3"/>
    <property type="match status" value="1"/>
</dbReference>
<evidence type="ECO:0000259" key="7">
    <source>
        <dbReference type="PROSITE" id="PS51084"/>
    </source>
</evidence>
<evidence type="ECO:0000256" key="4">
    <source>
        <dbReference type="PIRSR" id="PIRSR601310-3"/>
    </source>
</evidence>
<dbReference type="InterPro" id="IPR036265">
    <property type="entry name" value="HIT-like_sf"/>
</dbReference>
<dbReference type="PANTHER" id="PTHR12486">
    <property type="entry name" value="APRATAXIN-RELATED"/>
    <property type="match status" value="1"/>
</dbReference>
<evidence type="ECO:0000256" key="3">
    <source>
        <dbReference type="PIRSR" id="PIRSR601310-1"/>
    </source>
</evidence>
<evidence type="ECO:0000256" key="2">
    <source>
        <dbReference type="ARBA" id="ARBA00022801"/>
    </source>
</evidence>
<keyword evidence="2" id="KW-0378">Hydrolase</keyword>
<dbReference type="PRINTS" id="PR00332">
    <property type="entry name" value="HISTRIAD"/>
</dbReference>
<feature type="short sequence motif" description="Histidine triad motif" evidence="4 5">
    <location>
        <begin position="139"/>
        <end position="143"/>
    </location>
</feature>
<evidence type="ECO:0000256" key="5">
    <source>
        <dbReference type="PROSITE-ProRule" id="PRU00464"/>
    </source>
</evidence>
<organism evidence="8 9">
    <name type="scientific">Ectocarpus siliculosus</name>
    <name type="common">Brown alga</name>
    <name type="synonym">Conferva siliculosa</name>
    <dbReference type="NCBI Taxonomy" id="2880"/>
    <lineage>
        <taxon>Eukaryota</taxon>
        <taxon>Sar</taxon>
        <taxon>Stramenopiles</taxon>
        <taxon>Ochrophyta</taxon>
        <taxon>PX clade</taxon>
        <taxon>Phaeophyceae</taxon>
        <taxon>Ectocarpales</taxon>
        <taxon>Ectocarpaceae</taxon>
        <taxon>Ectocarpus</taxon>
    </lineage>
</organism>
<reference evidence="8 9" key="1">
    <citation type="journal article" date="2010" name="Nature">
        <title>The Ectocarpus genome and the independent evolution of multicellularity in brown algae.</title>
        <authorList>
            <person name="Cock J.M."/>
            <person name="Sterck L."/>
            <person name="Rouze P."/>
            <person name="Scornet D."/>
            <person name="Allen A.E."/>
            <person name="Amoutzias G."/>
            <person name="Anthouard V."/>
            <person name="Artiguenave F."/>
            <person name="Aury J.M."/>
            <person name="Badger J.H."/>
            <person name="Beszteri B."/>
            <person name="Billiau K."/>
            <person name="Bonnet E."/>
            <person name="Bothwell J.H."/>
            <person name="Bowler C."/>
            <person name="Boyen C."/>
            <person name="Brownlee C."/>
            <person name="Carrano C.J."/>
            <person name="Charrier B."/>
            <person name="Cho G.Y."/>
            <person name="Coelho S.M."/>
            <person name="Collen J."/>
            <person name="Corre E."/>
            <person name="Da Silva C."/>
            <person name="Delage L."/>
            <person name="Delaroque N."/>
            <person name="Dittami S.M."/>
            <person name="Doulbeau S."/>
            <person name="Elias M."/>
            <person name="Farnham G."/>
            <person name="Gachon C.M."/>
            <person name="Gschloessl B."/>
            <person name="Heesch S."/>
            <person name="Jabbari K."/>
            <person name="Jubin C."/>
            <person name="Kawai H."/>
            <person name="Kimura K."/>
            <person name="Kloareg B."/>
            <person name="Kupper F.C."/>
            <person name="Lang D."/>
            <person name="Le Bail A."/>
            <person name="Leblanc C."/>
            <person name="Lerouge P."/>
            <person name="Lohr M."/>
            <person name="Lopez P.J."/>
            <person name="Martens C."/>
            <person name="Maumus F."/>
            <person name="Michel G."/>
            <person name="Miranda-Saavedra D."/>
            <person name="Morales J."/>
            <person name="Moreau H."/>
            <person name="Motomura T."/>
            <person name="Nagasato C."/>
            <person name="Napoli C.A."/>
            <person name="Nelson D.R."/>
            <person name="Nyvall-Collen P."/>
            <person name="Peters A.F."/>
            <person name="Pommier C."/>
            <person name="Potin P."/>
            <person name="Poulain J."/>
            <person name="Quesneville H."/>
            <person name="Read B."/>
            <person name="Rensing S.A."/>
            <person name="Ritter A."/>
            <person name="Rousvoal S."/>
            <person name="Samanta M."/>
            <person name="Samson G."/>
            <person name="Schroeder D.C."/>
            <person name="Segurens B."/>
            <person name="Strittmatter M."/>
            <person name="Tonon T."/>
            <person name="Tregear J.W."/>
            <person name="Valentin K."/>
            <person name="von Dassow P."/>
            <person name="Yamagishi T."/>
            <person name="Van de Peer Y."/>
            <person name="Wincker P."/>
        </authorList>
    </citation>
    <scope>NUCLEOTIDE SEQUENCE [LARGE SCALE GENOMIC DNA]</scope>
    <source>
        <strain evidence="9">Ec32 / CCAP1310/4</strain>
    </source>
</reference>
<dbReference type="PROSITE" id="PS51084">
    <property type="entry name" value="HIT_2"/>
    <property type="match status" value="1"/>
</dbReference>
<dbReference type="AlphaFoldDB" id="D7FWP1"/>
<gene>
    <name evidence="8" type="ORF">Esi_0309_0029</name>
</gene>
<feature type="compositionally biased region" description="Basic and acidic residues" evidence="6">
    <location>
        <begin position="181"/>
        <end position="197"/>
    </location>
</feature>
<feature type="region of interest" description="Disordered" evidence="6">
    <location>
        <begin position="178"/>
        <end position="197"/>
    </location>
</feature>
<evidence type="ECO:0000313" key="9">
    <source>
        <dbReference type="Proteomes" id="UP000002630"/>
    </source>
</evidence>
<evidence type="ECO:0000256" key="1">
    <source>
        <dbReference type="ARBA" id="ARBA00022741"/>
    </source>
</evidence>
<feature type="active site" description="Tele-AMP-histidine intermediate" evidence="3">
    <location>
        <position position="141"/>
    </location>
</feature>
<keyword evidence="1" id="KW-0547">Nucleotide-binding</keyword>
<dbReference type="InParanoid" id="D7FWP1"/>